<dbReference type="VEuPathDB" id="VectorBase:LOC119164680"/>
<evidence type="ECO:0000313" key="3">
    <source>
        <dbReference type="Proteomes" id="UP000821866"/>
    </source>
</evidence>
<gene>
    <name evidence="2" type="ORF">HPB51_019517</name>
</gene>
<comment type="caution">
    <text evidence="2">The sequence shown here is derived from an EMBL/GenBank/DDBJ whole genome shotgun (WGS) entry which is preliminary data.</text>
</comment>
<proteinExistence type="predicted"/>
<evidence type="ECO:0000313" key="2">
    <source>
        <dbReference type="EMBL" id="KAH8031617.1"/>
    </source>
</evidence>
<feature type="compositionally biased region" description="Acidic residues" evidence="1">
    <location>
        <begin position="95"/>
        <end position="104"/>
    </location>
</feature>
<reference evidence="2" key="2">
    <citation type="submission" date="2021-09" db="EMBL/GenBank/DDBJ databases">
        <authorList>
            <person name="Jia N."/>
            <person name="Wang J."/>
            <person name="Shi W."/>
            <person name="Du L."/>
            <person name="Sun Y."/>
            <person name="Zhan W."/>
            <person name="Jiang J."/>
            <person name="Wang Q."/>
            <person name="Zhang B."/>
            <person name="Ji P."/>
            <person name="Sakyi L.B."/>
            <person name="Cui X."/>
            <person name="Yuan T."/>
            <person name="Jiang B."/>
            <person name="Yang W."/>
            <person name="Lam T.T.-Y."/>
            <person name="Chang Q."/>
            <person name="Ding S."/>
            <person name="Wang X."/>
            <person name="Zhu J."/>
            <person name="Ruan X."/>
            <person name="Zhao L."/>
            <person name="Wei J."/>
            <person name="Que T."/>
            <person name="Du C."/>
            <person name="Cheng J."/>
            <person name="Dai P."/>
            <person name="Han X."/>
            <person name="Huang E."/>
            <person name="Gao Y."/>
            <person name="Liu J."/>
            <person name="Shao H."/>
            <person name="Ye R."/>
            <person name="Li L."/>
            <person name="Wei W."/>
            <person name="Wang X."/>
            <person name="Wang C."/>
            <person name="Huo Q."/>
            <person name="Li W."/>
            <person name="Guo W."/>
            <person name="Chen H."/>
            <person name="Chen S."/>
            <person name="Zhou L."/>
            <person name="Zhou L."/>
            <person name="Ni X."/>
            <person name="Tian J."/>
            <person name="Zhou Y."/>
            <person name="Sheng Y."/>
            <person name="Liu T."/>
            <person name="Pan Y."/>
            <person name="Xia L."/>
            <person name="Li J."/>
            <person name="Zhao F."/>
            <person name="Cao W."/>
        </authorList>
    </citation>
    <scope>NUCLEOTIDE SEQUENCE</scope>
    <source>
        <strain evidence="2">Rmic-2018</strain>
        <tissue evidence="2">Larvae</tissue>
    </source>
</reference>
<evidence type="ECO:0000256" key="1">
    <source>
        <dbReference type="SAM" id="MobiDB-lite"/>
    </source>
</evidence>
<sequence length="244" mass="27411">MASSSKQGQGAGVLTPRYMALLQSLCRRTNPTVDEVTAIFNEVFRRALGAGRSRPSLSSTVSRAWGAVFGGLKKRVGGGRLAGRGRGRKTSKGDDPDDDDDDEDRSDRLPYERACTCQRDEKRCWLIDELDAWNRILAKAFFEVREHKWGELTLQGYGGPLPIAVPVPLPDLLRASLLMHLMIRQHRCVVRIVLDLMSNDLEPVMVWHAIKTFSHELEYLEYRANDAHYSGTGLVVDAWVTRSD</sequence>
<accession>A0A9J6EBH6</accession>
<dbReference type="EMBL" id="JABSTU010000005">
    <property type="protein sequence ID" value="KAH8031617.1"/>
    <property type="molecule type" value="Genomic_DNA"/>
</dbReference>
<keyword evidence="3" id="KW-1185">Reference proteome</keyword>
<feature type="region of interest" description="Disordered" evidence="1">
    <location>
        <begin position="79"/>
        <end position="107"/>
    </location>
</feature>
<dbReference type="AlphaFoldDB" id="A0A9J6EBH6"/>
<reference evidence="2" key="1">
    <citation type="journal article" date="2020" name="Cell">
        <title>Large-Scale Comparative Analyses of Tick Genomes Elucidate Their Genetic Diversity and Vector Capacities.</title>
        <authorList>
            <consortium name="Tick Genome and Microbiome Consortium (TIGMIC)"/>
            <person name="Jia N."/>
            <person name="Wang J."/>
            <person name="Shi W."/>
            <person name="Du L."/>
            <person name="Sun Y."/>
            <person name="Zhan W."/>
            <person name="Jiang J.F."/>
            <person name="Wang Q."/>
            <person name="Zhang B."/>
            <person name="Ji P."/>
            <person name="Bell-Sakyi L."/>
            <person name="Cui X.M."/>
            <person name="Yuan T.T."/>
            <person name="Jiang B.G."/>
            <person name="Yang W.F."/>
            <person name="Lam T.T."/>
            <person name="Chang Q.C."/>
            <person name="Ding S.J."/>
            <person name="Wang X.J."/>
            <person name="Zhu J.G."/>
            <person name="Ruan X.D."/>
            <person name="Zhao L."/>
            <person name="Wei J.T."/>
            <person name="Ye R.Z."/>
            <person name="Que T.C."/>
            <person name="Du C.H."/>
            <person name="Zhou Y.H."/>
            <person name="Cheng J.X."/>
            <person name="Dai P.F."/>
            <person name="Guo W.B."/>
            <person name="Han X.H."/>
            <person name="Huang E.J."/>
            <person name="Li L.F."/>
            <person name="Wei W."/>
            <person name="Gao Y.C."/>
            <person name="Liu J.Z."/>
            <person name="Shao H.Z."/>
            <person name="Wang X."/>
            <person name="Wang C.C."/>
            <person name="Yang T.C."/>
            <person name="Huo Q.B."/>
            <person name="Li W."/>
            <person name="Chen H.Y."/>
            <person name="Chen S.E."/>
            <person name="Zhou L.G."/>
            <person name="Ni X.B."/>
            <person name="Tian J.H."/>
            <person name="Sheng Y."/>
            <person name="Liu T."/>
            <person name="Pan Y.S."/>
            <person name="Xia L.Y."/>
            <person name="Li J."/>
            <person name="Zhao F."/>
            <person name="Cao W.C."/>
        </authorList>
    </citation>
    <scope>NUCLEOTIDE SEQUENCE</scope>
    <source>
        <strain evidence="2">Rmic-2018</strain>
    </source>
</reference>
<dbReference type="Proteomes" id="UP000821866">
    <property type="component" value="Chromosome 3"/>
</dbReference>
<protein>
    <submittedName>
        <fullName evidence="2">Uncharacterized protein</fullName>
    </submittedName>
</protein>
<organism evidence="2 3">
    <name type="scientific">Rhipicephalus microplus</name>
    <name type="common">Cattle tick</name>
    <name type="synonym">Boophilus microplus</name>
    <dbReference type="NCBI Taxonomy" id="6941"/>
    <lineage>
        <taxon>Eukaryota</taxon>
        <taxon>Metazoa</taxon>
        <taxon>Ecdysozoa</taxon>
        <taxon>Arthropoda</taxon>
        <taxon>Chelicerata</taxon>
        <taxon>Arachnida</taxon>
        <taxon>Acari</taxon>
        <taxon>Parasitiformes</taxon>
        <taxon>Ixodida</taxon>
        <taxon>Ixodoidea</taxon>
        <taxon>Ixodidae</taxon>
        <taxon>Rhipicephalinae</taxon>
        <taxon>Rhipicephalus</taxon>
        <taxon>Boophilus</taxon>
    </lineage>
</organism>
<name>A0A9J6EBH6_RHIMP</name>
<feature type="compositionally biased region" description="Basic residues" evidence="1">
    <location>
        <begin position="79"/>
        <end position="90"/>
    </location>
</feature>